<dbReference type="InterPro" id="IPR009057">
    <property type="entry name" value="Homeodomain-like_sf"/>
</dbReference>
<keyword evidence="1" id="KW-0805">Transcription regulation</keyword>
<dbReference type="RefSeq" id="WP_343943763.1">
    <property type="nucleotide sequence ID" value="NZ_BAAAHP010000141.1"/>
</dbReference>
<comment type="caution">
    <text evidence="5">The sequence shown here is derived from an EMBL/GenBank/DDBJ whole genome shotgun (WGS) entry which is preliminary data.</text>
</comment>
<organism evidence="5 6">
    <name type="scientific">Pseudonocardia zijingensis</name>
    <dbReference type="NCBI Taxonomy" id="153376"/>
    <lineage>
        <taxon>Bacteria</taxon>
        <taxon>Bacillati</taxon>
        <taxon>Actinomycetota</taxon>
        <taxon>Actinomycetes</taxon>
        <taxon>Pseudonocardiales</taxon>
        <taxon>Pseudonocardiaceae</taxon>
        <taxon>Pseudonocardia</taxon>
    </lineage>
</organism>
<dbReference type="InterPro" id="IPR011051">
    <property type="entry name" value="RmlC_Cupin_sf"/>
</dbReference>
<evidence type="ECO:0000256" key="2">
    <source>
        <dbReference type="ARBA" id="ARBA00023125"/>
    </source>
</evidence>
<feature type="domain" description="HTH araC/xylS-type" evidence="4">
    <location>
        <begin position="172"/>
        <end position="270"/>
    </location>
</feature>
<sequence length="277" mass="29581">MTTVLPDAATAATDPLRWEPQWEMSALRHVPLAAGRDVERRSSSVWVLVLSGAVALETAQGRRALRAGDAVLVDGATAHRITATEDSEVAVADLRSAHPVPVLPSPFVVPGFSARHSGIAALITLCPLRDECRPSAFVASYGSLVGAAMVASWLEEGGRPDEPPAGADPAVTDVVAALMRDPGRAWTIDAMARLVHLSRSALTDRFRRALGRSPSEVLRDVRMQVARKLLRDPARTVTQVAFAVGYGSTAAFSRAFSAYEGVGPQEWRASSRARDPQ</sequence>
<accession>A0ABN1QVT5</accession>
<dbReference type="InterPro" id="IPR018060">
    <property type="entry name" value="HTH_AraC"/>
</dbReference>
<dbReference type="EMBL" id="BAAAHP010000141">
    <property type="protein sequence ID" value="GAA0948174.1"/>
    <property type="molecule type" value="Genomic_DNA"/>
</dbReference>
<evidence type="ECO:0000256" key="1">
    <source>
        <dbReference type="ARBA" id="ARBA00023015"/>
    </source>
</evidence>
<reference evidence="5 6" key="1">
    <citation type="journal article" date="2019" name="Int. J. Syst. Evol. Microbiol.">
        <title>The Global Catalogue of Microorganisms (GCM) 10K type strain sequencing project: providing services to taxonomists for standard genome sequencing and annotation.</title>
        <authorList>
            <consortium name="The Broad Institute Genomics Platform"/>
            <consortium name="The Broad Institute Genome Sequencing Center for Infectious Disease"/>
            <person name="Wu L."/>
            <person name="Ma J."/>
        </authorList>
    </citation>
    <scope>NUCLEOTIDE SEQUENCE [LARGE SCALE GENOMIC DNA]</scope>
    <source>
        <strain evidence="5 6">JCM 11117</strain>
    </source>
</reference>
<dbReference type="CDD" id="cd02208">
    <property type="entry name" value="cupin_RmlC-like"/>
    <property type="match status" value="1"/>
</dbReference>
<protein>
    <recommendedName>
        <fullName evidence="4">HTH araC/xylS-type domain-containing protein</fullName>
    </recommendedName>
</protein>
<keyword evidence="6" id="KW-1185">Reference proteome</keyword>
<dbReference type="InterPro" id="IPR014710">
    <property type="entry name" value="RmlC-like_jellyroll"/>
</dbReference>
<dbReference type="InterPro" id="IPR050204">
    <property type="entry name" value="AraC_XylS_family_regulators"/>
</dbReference>
<dbReference type="PANTHER" id="PTHR46796:SF13">
    <property type="entry name" value="HTH-TYPE TRANSCRIPTIONAL ACTIVATOR RHAS"/>
    <property type="match status" value="1"/>
</dbReference>
<dbReference type="PROSITE" id="PS01124">
    <property type="entry name" value="HTH_ARAC_FAMILY_2"/>
    <property type="match status" value="1"/>
</dbReference>
<dbReference type="Gene3D" id="2.60.120.10">
    <property type="entry name" value="Jelly Rolls"/>
    <property type="match status" value="1"/>
</dbReference>
<gene>
    <name evidence="5" type="ORF">GCM10009559_47730</name>
</gene>
<dbReference type="Pfam" id="PF12833">
    <property type="entry name" value="HTH_18"/>
    <property type="match status" value="1"/>
</dbReference>
<dbReference type="Proteomes" id="UP001499967">
    <property type="component" value="Unassembled WGS sequence"/>
</dbReference>
<dbReference type="PANTHER" id="PTHR46796">
    <property type="entry name" value="HTH-TYPE TRANSCRIPTIONAL ACTIVATOR RHAS-RELATED"/>
    <property type="match status" value="1"/>
</dbReference>
<evidence type="ECO:0000313" key="5">
    <source>
        <dbReference type="EMBL" id="GAA0948174.1"/>
    </source>
</evidence>
<keyword evidence="3" id="KW-0804">Transcription</keyword>
<dbReference type="Gene3D" id="1.10.10.60">
    <property type="entry name" value="Homeodomain-like"/>
    <property type="match status" value="1"/>
</dbReference>
<keyword evidence="2" id="KW-0238">DNA-binding</keyword>
<proteinExistence type="predicted"/>
<name>A0ABN1QVT5_9PSEU</name>
<evidence type="ECO:0000313" key="6">
    <source>
        <dbReference type="Proteomes" id="UP001499967"/>
    </source>
</evidence>
<evidence type="ECO:0000256" key="3">
    <source>
        <dbReference type="ARBA" id="ARBA00023163"/>
    </source>
</evidence>
<dbReference type="SUPFAM" id="SSF51182">
    <property type="entry name" value="RmlC-like cupins"/>
    <property type="match status" value="1"/>
</dbReference>
<dbReference type="SUPFAM" id="SSF46689">
    <property type="entry name" value="Homeodomain-like"/>
    <property type="match status" value="2"/>
</dbReference>
<dbReference type="SMART" id="SM00342">
    <property type="entry name" value="HTH_ARAC"/>
    <property type="match status" value="1"/>
</dbReference>
<evidence type="ECO:0000259" key="4">
    <source>
        <dbReference type="PROSITE" id="PS01124"/>
    </source>
</evidence>